<accession>A0AAD6IK02</accession>
<feature type="compositionally biased region" description="Polar residues" evidence="1">
    <location>
        <begin position="12"/>
        <end position="39"/>
    </location>
</feature>
<feature type="region of interest" description="Disordered" evidence="1">
    <location>
        <begin position="1"/>
        <end position="153"/>
    </location>
</feature>
<sequence length="153" mass="16678">MSFTHKKPEVLSSENTGPQVPKQESTSQSLSQRVSQPENSENRDYAVNTGGAENQDNAEYQEKAEKTKDQGRRGTAAVMEDHHVSREALKGPQGQAPRTAEEFEKERKAGKAADGSRSGGSTEAKGSENSGKQSTMEKIKERLAHPLHGKKSE</sequence>
<name>A0AAD6IK02_PENCN</name>
<gene>
    <name evidence="2" type="ORF">N7460_002518</name>
</gene>
<feature type="compositionally biased region" description="Basic and acidic residues" evidence="1">
    <location>
        <begin position="60"/>
        <end position="72"/>
    </location>
</feature>
<proteinExistence type="predicted"/>
<keyword evidence="3" id="KW-1185">Reference proteome</keyword>
<feature type="compositionally biased region" description="Basic and acidic residues" evidence="1">
    <location>
        <begin position="135"/>
        <end position="153"/>
    </location>
</feature>
<dbReference type="Proteomes" id="UP001219568">
    <property type="component" value="Unassembled WGS sequence"/>
</dbReference>
<dbReference type="AlphaFoldDB" id="A0AAD6IK02"/>
<reference evidence="2" key="1">
    <citation type="journal article" date="2023" name="IMA Fungus">
        <title>Comparative genomic study of the Penicillium genus elucidates a diverse pangenome and 15 lateral gene transfer events.</title>
        <authorList>
            <person name="Petersen C."/>
            <person name="Sorensen T."/>
            <person name="Nielsen M.R."/>
            <person name="Sondergaard T.E."/>
            <person name="Sorensen J.L."/>
            <person name="Fitzpatrick D.A."/>
            <person name="Frisvad J.C."/>
            <person name="Nielsen K.L."/>
        </authorList>
    </citation>
    <scope>NUCLEOTIDE SEQUENCE</scope>
    <source>
        <strain evidence="2">IBT 15450</strain>
    </source>
</reference>
<reference evidence="2" key="2">
    <citation type="submission" date="2023-01" db="EMBL/GenBank/DDBJ databases">
        <authorList>
            <person name="Petersen C."/>
        </authorList>
    </citation>
    <scope>NUCLEOTIDE SEQUENCE</scope>
    <source>
        <strain evidence="2">IBT 15450</strain>
    </source>
</reference>
<evidence type="ECO:0000313" key="3">
    <source>
        <dbReference type="Proteomes" id="UP001219568"/>
    </source>
</evidence>
<dbReference type="EMBL" id="JAQJZL010000002">
    <property type="protein sequence ID" value="KAJ6051984.1"/>
    <property type="molecule type" value="Genomic_DNA"/>
</dbReference>
<feature type="compositionally biased region" description="Basic and acidic residues" evidence="1">
    <location>
        <begin position="79"/>
        <end position="89"/>
    </location>
</feature>
<protein>
    <submittedName>
        <fullName evidence="2">Uncharacterized protein</fullName>
    </submittedName>
</protein>
<evidence type="ECO:0000313" key="2">
    <source>
        <dbReference type="EMBL" id="KAJ6051984.1"/>
    </source>
</evidence>
<evidence type="ECO:0000256" key="1">
    <source>
        <dbReference type="SAM" id="MobiDB-lite"/>
    </source>
</evidence>
<organism evidence="2 3">
    <name type="scientific">Penicillium canescens</name>
    <dbReference type="NCBI Taxonomy" id="5083"/>
    <lineage>
        <taxon>Eukaryota</taxon>
        <taxon>Fungi</taxon>
        <taxon>Dikarya</taxon>
        <taxon>Ascomycota</taxon>
        <taxon>Pezizomycotina</taxon>
        <taxon>Eurotiomycetes</taxon>
        <taxon>Eurotiomycetidae</taxon>
        <taxon>Eurotiales</taxon>
        <taxon>Aspergillaceae</taxon>
        <taxon>Penicillium</taxon>
    </lineage>
</organism>
<comment type="caution">
    <text evidence="2">The sequence shown here is derived from an EMBL/GenBank/DDBJ whole genome shotgun (WGS) entry which is preliminary data.</text>
</comment>
<feature type="compositionally biased region" description="Basic and acidic residues" evidence="1">
    <location>
        <begin position="99"/>
        <end position="111"/>
    </location>
</feature>